<proteinExistence type="predicted"/>
<dbReference type="SUPFAM" id="SSF48452">
    <property type="entry name" value="TPR-like"/>
    <property type="match status" value="1"/>
</dbReference>
<dbReference type="Gene3D" id="1.25.40.10">
    <property type="entry name" value="Tetratricopeptide repeat domain"/>
    <property type="match status" value="1"/>
</dbReference>
<evidence type="ECO:0008006" key="2">
    <source>
        <dbReference type="Google" id="ProtNLM"/>
    </source>
</evidence>
<dbReference type="AlphaFoldDB" id="A0A3B0TUS4"/>
<accession>A0A3B0TUS4</accession>
<dbReference type="EMBL" id="UOEP01000154">
    <property type="protein sequence ID" value="VAW21738.1"/>
    <property type="molecule type" value="Genomic_DNA"/>
</dbReference>
<sequence>MNKLLPILFLVLTTFSCTVYREFAIDVYKPGLISLPSDVKNVAILSRNFKFDNDTLQHYYKSGYILRKDKKNAHLNIDSIAVSNALQGLASELEVNGVFEKVKLFPYGLIKPHRGERMAPFSSSLIRELSNSAQADILISLEAFSYFYSEYNLPDFETPGNEVITVGIWSIIDPAEMKVIERKSMIDTVFWDGYGEGADNKRYKLPPRITSIKLAAEIAGGNYAKRLTPSWQKVLRMYTIPPVEDFRLAAAYLEQEEWGDAIHYWEKYTQKKYGKLAINASYNLALAYEMKDEFEKAQEWINYAYQAALELKSGGDLKMIILYKNILDKRQEELGSLAPGN</sequence>
<evidence type="ECO:0000313" key="1">
    <source>
        <dbReference type="EMBL" id="VAW21738.1"/>
    </source>
</evidence>
<reference evidence="1" key="1">
    <citation type="submission" date="2018-06" db="EMBL/GenBank/DDBJ databases">
        <authorList>
            <person name="Zhirakovskaya E."/>
        </authorList>
    </citation>
    <scope>NUCLEOTIDE SEQUENCE</scope>
</reference>
<protein>
    <recommendedName>
        <fullName evidence="2">Tetratricopeptide repeat protein</fullName>
    </recommendedName>
</protein>
<name>A0A3B0TUS4_9ZZZZ</name>
<gene>
    <name evidence="1" type="ORF">MNBD_BACTEROID01-2165</name>
</gene>
<dbReference type="Pfam" id="PF19867">
    <property type="entry name" value="DUF6340"/>
    <property type="match status" value="1"/>
</dbReference>
<dbReference type="PROSITE" id="PS51257">
    <property type="entry name" value="PROKAR_LIPOPROTEIN"/>
    <property type="match status" value="1"/>
</dbReference>
<dbReference type="InterPro" id="IPR045921">
    <property type="entry name" value="DUF6340"/>
</dbReference>
<dbReference type="InterPro" id="IPR011990">
    <property type="entry name" value="TPR-like_helical_dom_sf"/>
</dbReference>
<organism evidence="1">
    <name type="scientific">hydrothermal vent metagenome</name>
    <dbReference type="NCBI Taxonomy" id="652676"/>
    <lineage>
        <taxon>unclassified sequences</taxon>
        <taxon>metagenomes</taxon>
        <taxon>ecological metagenomes</taxon>
    </lineage>
</organism>